<proteinExistence type="predicted"/>
<sequence length="42" mass="4845">MTGATIKQTSDKNDLWMIFLSPADVSITFFSKQNKKRYCSNQ</sequence>
<gene>
    <name evidence="1" type="ORF">RV15_GL002661</name>
</gene>
<protein>
    <submittedName>
        <fullName evidence="1">Uncharacterized protein</fullName>
    </submittedName>
</protein>
<dbReference type="EMBL" id="JXLC01000004">
    <property type="protein sequence ID" value="OJG92716.1"/>
    <property type="molecule type" value="Genomic_DNA"/>
</dbReference>
<evidence type="ECO:0000313" key="1">
    <source>
        <dbReference type="EMBL" id="OJG92716.1"/>
    </source>
</evidence>
<evidence type="ECO:0000313" key="2">
    <source>
        <dbReference type="Proteomes" id="UP000183039"/>
    </source>
</evidence>
<dbReference type="AlphaFoldDB" id="A0AA91GM61"/>
<dbReference type="Proteomes" id="UP000183039">
    <property type="component" value="Unassembled WGS sequence"/>
</dbReference>
<comment type="caution">
    <text evidence="1">The sequence shown here is derived from an EMBL/GenBank/DDBJ whole genome shotgun (WGS) entry which is preliminary data.</text>
</comment>
<reference evidence="1 2" key="1">
    <citation type="submission" date="2014-12" db="EMBL/GenBank/DDBJ databases">
        <title>Draft genome sequences of 29 type strains of Enterococci.</title>
        <authorList>
            <person name="Zhong Z."/>
            <person name="Sun Z."/>
            <person name="Liu W."/>
            <person name="Zhang W."/>
            <person name="Zhang H."/>
        </authorList>
    </citation>
    <scope>NUCLEOTIDE SEQUENCE [LARGE SCALE GENOMIC DNA]</scope>
    <source>
        <strain evidence="1 2">DSM 22801</strain>
    </source>
</reference>
<organism evidence="1 2">
    <name type="scientific">Enterococcus silesiacus</name>
    <dbReference type="NCBI Taxonomy" id="332949"/>
    <lineage>
        <taxon>Bacteria</taxon>
        <taxon>Bacillati</taxon>
        <taxon>Bacillota</taxon>
        <taxon>Bacilli</taxon>
        <taxon>Lactobacillales</taxon>
        <taxon>Enterococcaceae</taxon>
        <taxon>Enterococcus</taxon>
    </lineage>
</organism>
<name>A0AA91GM61_9ENTE</name>
<accession>A0AA91GM61</accession>